<protein>
    <submittedName>
        <fullName evidence="3">Collagenase-like protein with putative collagen-binding domain</fullName>
    </submittedName>
</protein>
<reference evidence="3 4" key="1">
    <citation type="submission" date="2018-04" db="EMBL/GenBank/DDBJ databases">
        <title>Genomic Encyclopedia of Archaeal and Bacterial Type Strains, Phase II (KMG-II): from individual species to whole genera.</title>
        <authorList>
            <person name="Goeker M."/>
        </authorList>
    </citation>
    <scope>NUCLEOTIDE SEQUENCE [LARGE SCALE GENOMIC DNA]</scope>
    <source>
        <strain evidence="3 4">DSM 26809</strain>
    </source>
</reference>
<comment type="caution">
    <text evidence="3">The sequence shown here is derived from an EMBL/GenBank/DDBJ whole genome shotgun (WGS) entry which is preliminary data.</text>
</comment>
<evidence type="ECO:0000313" key="4">
    <source>
        <dbReference type="Proteomes" id="UP000244168"/>
    </source>
</evidence>
<sequence>MAALAAFLCLTGADAQQLPALKVSANHRFFTADDKPFFWLGDTGWLLFSKLTREEADQYLDTRAKQGFNVVQVMVVHSIKEVNAYGDSALTGKNIATPKVTPGNDPTKKAEYDYWDHVDYIVNKAAEKGLYVAMVPVWGSVVESSKIGPEAATKYATFLAERYKDHTNVIWMDGGDIAGSLFNSTWNAIGSTLKQLNPNHLVTYHPRGRTQSSTWFHNQSWLDFNTFQSGHRTYAQDTSKNEKLHYGEDNWRYVNVDYNLKPTKPTLDAEPSYERIPWGLHNIKLPLWTDADVRRYAYWSVFAGGCGYTYGNNDVMQMHKDNDSKVGAYGSTQMWYKSINNLGAQQMQWVKKLMLSRPYFERVPDQSMVAGSLGVKYNRLLATRGKNYAFVYTYNGRNFTVNATKLEGAKVKASWYNPRTGESTTIGTMTKGAAMKFNPPGEQKNGNDWVLVLDSI</sequence>
<dbReference type="EMBL" id="QAOQ01000005">
    <property type="protein sequence ID" value="PTQ95746.1"/>
    <property type="molecule type" value="Genomic_DNA"/>
</dbReference>
<dbReference type="SUPFAM" id="SSF51445">
    <property type="entry name" value="(Trans)glycosidases"/>
    <property type="match status" value="1"/>
</dbReference>
<name>A0A2T5J8F7_9SPHI</name>
<dbReference type="InterPro" id="IPR017853">
    <property type="entry name" value="GH"/>
</dbReference>
<feature type="domain" description="Putative collagen-binding" evidence="1">
    <location>
        <begin position="363"/>
        <end position="454"/>
    </location>
</feature>
<dbReference type="AlphaFoldDB" id="A0A2T5J8F7"/>
<dbReference type="Pfam" id="PF12904">
    <property type="entry name" value="Collagen_bind_2"/>
    <property type="match status" value="1"/>
</dbReference>
<dbReference type="Proteomes" id="UP000244168">
    <property type="component" value="Unassembled WGS sequence"/>
</dbReference>
<feature type="domain" description="Apiosidase-like catalytic" evidence="2">
    <location>
        <begin position="25"/>
        <end position="361"/>
    </location>
</feature>
<dbReference type="InterPro" id="IPR025277">
    <property type="entry name" value="Apiosidase-like_cat_dom"/>
</dbReference>
<gene>
    <name evidence="3" type="ORF">C8P68_105254</name>
</gene>
<dbReference type="Pfam" id="PF13204">
    <property type="entry name" value="Apiosidase"/>
    <property type="match status" value="1"/>
</dbReference>
<evidence type="ECO:0000259" key="1">
    <source>
        <dbReference type="Pfam" id="PF12904"/>
    </source>
</evidence>
<dbReference type="PANTHER" id="PTHR37836:SF3">
    <property type="entry name" value="ENDOGLUCANASE"/>
    <property type="match status" value="1"/>
</dbReference>
<evidence type="ECO:0000313" key="3">
    <source>
        <dbReference type="EMBL" id="PTQ95746.1"/>
    </source>
</evidence>
<proteinExistence type="predicted"/>
<keyword evidence="4" id="KW-1185">Reference proteome</keyword>
<accession>A0A2T5J8F7</accession>
<dbReference type="PANTHER" id="PTHR37836">
    <property type="entry name" value="LMO1036 PROTEIN"/>
    <property type="match status" value="1"/>
</dbReference>
<dbReference type="InterPro" id="IPR024749">
    <property type="entry name" value="Collagen-bd_put"/>
</dbReference>
<dbReference type="Gene3D" id="3.20.20.80">
    <property type="entry name" value="Glycosidases"/>
    <property type="match status" value="1"/>
</dbReference>
<evidence type="ECO:0000259" key="2">
    <source>
        <dbReference type="Pfam" id="PF13204"/>
    </source>
</evidence>
<organism evidence="3 4">
    <name type="scientific">Mucilaginibacter yixingensis</name>
    <dbReference type="NCBI Taxonomy" id="1295612"/>
    <lineage>
        <taxon>Bacteria</taxon>
        <taxon>Pseudomonadati</taxon>
        <taxon>Bacteroidota</taxon>
        <taxon>Sphingobacteriia</taxon>
        <taxon>Sphingobacteriales</taxon>
        <taxon>Sphingobacteriaceae</taxon>
        <taxon>Mucilaginibacter</taxon>
    </lineage>
</organism>